<feature type="compositionally biased region" description="Basic and acidic residues" evidence="4">
    <location>
        <begin position="1109"/>
        <end position="1123"/>
    </location>
</feature>
<feature type="transmembrane region" description="Helical" evidence="5">
    <location>
        <begin position="1340"/>
        <end position="1357"/>
    </location>
</feature>
<dbReference type="EMBL" id="JAQQPM010000006">
    <property type="protein sequence ID" value="KAK2072957.1"/>
    <property type="molecule type" value="Genomic_DNA"/>
</dbReference>
<feature type="compositionally biased region" description="Low complexity" evidence="4">
    <location>
        <begin position="61"/>
        <end position="82"/>
    </location>
</feature>
<feature type="region of interest" description="Disordered" evidence="4">
    <location>
        <begin position="888"/>
        <end position="908"/>
    </location>
</feature>
<feature type="region of interest" description="Disordered" evidence="4">
    <location>
        <begin position="1"/>
        <end position="82"/>
    </location>
</feature>
<evidence type="ECO:0000256" key="3">
    <source>
        <dbReference type="PROSITE-ProRule" id="PRU00023"/>
    </source>
</evidence>
<evidence type="ECO:0000256" key="1">
    <source>
        <dbReference type="ARBA" id="ARBA00022737"/>
    </source>
</evidence>
<reference evidence="7" key="1">
    <citation type="journal article" date="2023" name="Mol. Plant Microbe Interact.">
        <title>Elucidating the Obligate Nature and Biological Capacity of an Invasive Fungal Corn Pathogen.</title>
        <authorList>
            <person name="MacCready J.S."/>
            <person name="Roggenkamp E.M."/>
            <person name="Gdanetz K."/>
            <person name="Chilvers M.I."/>
        </authorList>
    </citation>
    <scope>NUCLEOTIDE SEQUENCE</scope>
    <source>
        <strain evidence="7">PM02</strain>
    </source>
</reference>
<feature type="domain" description="IPT/TIG" evidence="6">
    <location>
        <begin position="765"/>
        <end position="853"/>
    </location>
</feature>
<evidence type="ECO:0000256" key="5">
    <source>
        <dbReference type="SAM" id="Phobius"/>
    </source>
</evidence>
<dbReference type="CDD" id="cd00102">
    <property type="entry name" value="IPT"/>
    <property type="match status" value="1"/>
</dbReference>
<dbReference type="Gene3D" id="1.25.40.20">
    <property type="entry name" value="Ankyrin repeat-containing domain"/>
    <property type="match status" value="1"/>
</dbReference>
<gene>
    <name evidence="7" type="ORF">P8C59_007274</name>
</gene>
<dbReference type="SUPFAM" id="SSF81296">
    <property type="entry name" value="E set domains"/>
    <property type="match status" value="1"/>
</dbReference>
<keyword evidence="8" id="KW-1185">Reference proteome</keyword>
<dbReference type="InterPro" id="IPR002110">
    <property type="entry name" value="Ankyrin_rpt"/>
</dbReference>
<comment type="caution">
    <text evidence="7">The sequence shown here is derived from an EMBL/GenBank/DDBJ whole genome shotgun (WGS) entry which is preliminary data.</text>
</comment>
<feature type="compositionally biased region" description="Low complexity" evidence="4">
    <location>
        <begin position="639"/>
        <end position="653"/>
    </location>
</feature>
<name>A0AAD9I9Y4_9PEZI</name>
<keyword evidence="2 3" id="KW-0040">ANK repeat</keyword>
<feature type="compositionally biased region" description="Polar residues" evidence="4">
    <location>
        <begin position="46"/>
        <end position="60"/>
    </location>
</feature>
<dbReference type="PANTHER" id="PTHR24171">
    <property type="entry name" value="ANKYRIN REPEAT DOMAIN-CONTAINING PROTEIN 39-RELATED"/>
    <property type="match status" value="1"/>
</dbReference>
<dbReference type="Pfam" id="PF01833">
    <property type="entry name" value="TIG"/>
    <property type="match status" value="1"/>
</dbReference>
<evidence type="ECO:0000313" key="7">
    <source>
        <dbReference type="EMBL" id="KAK2072957.1"/>
    </source>
</evidence>
<feature type="region of interest" description="Disordered" evidence="4">
    <location>
        <begin position="496"/>
        <end position="703"/>
    </location>
</feature>
<feature type="repeat" description="ANK" evidence="3">
    <location>
        <begin position="948"/>
        <end position="980"/>
    </location>
</feature>
<feature type="compositionally biased region" description="Acidic residues" evidence="4">
    <location>
        <begin position="1095"/>
        <end position="1108"/>
    </location>
</feature>
<keyword evidence="1" id="KW-0677">Repeat</keyword>
<evidence type="ECO:0000259" key="6">
    <source>
        <dbReference type="SMART" id="SM00429"/>
    </source>
</evidence>
<dbReference type="SMART" id="SM00429">
    <property type="entry name" value="IPT"/>
    <property type="match status" value="1"/>
</dbReference>
<dbReference type="Gene3D" id="2.60.40.10">
    <property type="entry name" value="Immunoglobulins"/>
    <property type="match status" value="1"/>
</dbReference>
<feature type="region of interest" description="Disordered" evidence="4">
    <location>
        <begin position="1076"/>
        <end position="1139"/>
    </location>
</feature>
<keyword evidence="5" id="KW-1133">Transmembrane helix</keyword>
<dbReference type="InterPro" id="IPR014756">
    <property type="entry name" value="Ig_E-set"/>
</dbReference>
<feature type="repeat" description="ANK" evidence="3">
    <location>
        <begin position="981"/>
        <end position="1013"/>
    </location>
</feature>
<feature type="compositionally biased region" description="Polar residues" evidence="4">
    <location>
        <begin position="574"/>
        <end position="590"/>
    </location>
</feature>
<dbReference type="PROSITE" id="PS50088">
    <property type="entry name" value="ANK_REPEAT"/>
    <property type="match status" value="2"/>
</dbReference>
<dbReference type="Pfam" id="PF13857">
    <property type="entry name" value="Ank_5"/>
    <property type="match status" value="1"/>
</dbReference>
<feature type="compositionally biased region" description="Polar residues" evidence="4">
    <location>
        <begin position="683"/>
        <end position="703"/>
    </location>
</feature>
<evidence type="ECO:0000256" key="2">
    <source>
        <dbReference type="ARBA" id="ARBA00023043"/>
    </source>
</evidence>
<feature type="compositionally biased region" description="Low complexity" evidence="4">
    <location>
        <begin position="1274"/>
        <end position="1297"/>
    </location>
</feature>
<evidence type="ECO:0000256" key="4">
    <source>
        <dbReference type="SAM" id="MobiDB-lite"/>
    </source>
</evidence>
<dbReference type="Proteomes" id="UP001217918">
    <property type="component" value="Unassembled WGS sequence"/>
</dbReference>
<feature type="region of interest" description="Disordered" evidence="4">
    <location>
        <begin position="108"/>
        <end position="132"/>
    </location>
</feature>
<dbReference type="PROSITE" id="PS50297">
    <property type="entry name" value="ANK_REP_REGION"/>
    <property type="match status" value="2"/>
</dbReference>
<dbReference type="Pfam" id="PF25603">
    <property type="entry name" value="SPT23_MGA2_DBD"/>
    <property type="match status" value="1"/>
</dbReference>
<evidence type="ECO:0000313" key="8">
    <source>
        <dbReference type="Proteomes" id="UP001217918"/>
    </source>
</evidence>
<dbReference type="InterPro" id="IPR036770">
    <property type="entry name" value="Ankyrin_rpt-contain_sf"/>
</dbReference>
<proteinExistence type="predicted"/>
<dbReference type="InterPro" id="IPR002909">
    <property type="entry name" value="IPT_dom"/>
</dbReference>
<feature type="compositionally biased region" description="Low complexity" evidence="4">
    <location>
        <begin position="508"/>
        <end position="529"/>
    </location>
</feature>
<sequence length="1384" mass="146924">MDYGGEFMAEEDESPLPHLSFDDVLSLQPNSPEAASYGPGCLMSPPVTNAKTPTSSPSTNDSADTACDSCSSKRSKSNASAKTAITGPEVAMADDSFNKMWDYVNMNEADDDSQAPGAAVPPDGDAEKAGSTSFALGPNMFARINGGIGAIAHAAETGMSGLSAGTGGFFHHVHNPLTLMLNQPQHGLHHNGESPDMSPLSAVHPGQDSSPSPLAAFGFVSHGMKGQWPASLPFDAGGAHHGHSMPTSSSVVVPHAQHGLFPSAALYGPPPYSLEVKQLSPLSNKSRVETQITVRLSMASLPAGVKRLHLPRHTVAKPKFLAKPPATPAPDMLEMHTRLVCTSALQDAALREQTLEDARVAATRRRPAASRTDPEGKVYKPQEGDEVAICAGCMARERKRSARKKVKKPEDEEEWLRDEGRRAVVFNKLEIQEWLPPHPEREHVAPGFAVEIPMRITCYCRHHGEKVGFTVIYTLTDHVGNFIAQSMSQSIMITDDHKTSTLPPPHAPATCSTHAPSAASTAAVPLPVVTGGGDEGLKPRRHPSRSSQSSQSSLNLTSAKGRPAVKPASRDMSPVQQQQTPAMSNHTTPRALSRPVSPSAVSGPLCKKRKSNGSAKIPGVLAMTPLESPSAGSPSHVVGAPSSAGPSPLSQPLTTFPGTTEQPLFGAFLDSGRDGHTLAAQPPRSTSSAPSGTSRETSLGPSAGSSANAFAHLYAAPLSTEPSRAPSPSSAVRAANAMLPPHALAQALANGLSTYRGLPAVARQAAIIYKIIPAEGPKTGGIEVTVLGQGFYQGLEVMFGDVRAPTTTYWGETSLVCLLPPSAVAGTVQVTFTHEYGHPAHQFQKKHPTFKYVDDDEQQLMRTALGVLSHKMNGTLEDVMEVARRIRDGHWNPGGGGGGGSSGTSGPAPGPFAGFSLLGLEAQLSKVLELIDRDDSMYPARFNLRRSTGQSMLHLGCALNLHHFVGSLISRGADIDLQDKGGYTPLHIAALNDLPEMVGRLLKRGADPTIRNHAGDRAADVARSKSVLHALLLVERTARSNSATSLRSRASSASSLKSMWDAEVAPKRETLLVASEGADGASHDHGLGSETASADPEDDSDEGAGGDDDGLHMRRNSTQERRGRATAATNPNEPPGGLVSPAAALAALREQFTAPIQQFQQAMMVHFPNLTLPQMPEYQAAMAATQRFLSMVPNIGGLRPGLLGEPSTERELDVKWWDAFMPFAAPPVAPPPPYEEVCPREDFDRKQASAAQAATEAEADMKCATRYDPPRAGTWTATSATRATSSPPPSAKTTTPTQKLPALLEIGKKNAITREQQENLRRAHAEKLKKLSRDKNLFCIWIPLLLVVICAMLYHRFPTLFSGAWRACCSAVLLKMDPAVAVPT</sequence>
<dbReference type="SUPFAM" id="SSF48403">
    <property type="entry name" value="Ankyrin repeat"/>
    <property type="match status" value="1"/>
</dbReference>
<feature type="region of interest" description="Disordered" evidence="4">
    <location>
        <begin position="1271"/>
        <end position="1297"/>
    </location>
</feature>
<dbReference type="GO" id="GO:0085020">
    <property type="term" value="P:protein K6-linked ubiquitination"/>
    <property type="evidence" value="ECO:0007669"/>
    <property type="project" value="TreeGrafter"/>
</dbReference>
<organism evidence="7 8">
    <name type="scientific">Phyllachora maydis</name>
    <dbReference type="NCBI Taxonomy" id="1825666"/>
    <lineage>
        <taxon>Eukaryota</taxon>
        <taxon>Fungi</taxon>
        <taxon>Dikarya</taxon>
        <taxon>Ascomycota</taxon>
        <taxon>Pezizomycotina</taxon>
        <taxon>Sordariomycetes</taxon>
        <taxon>Sordariomycetidae</taxon>
        <taxon>Phyllachorales</taxon>
        <taxon>Phyllachoraceae</taxon>
        <taxon>Phyllachora</taxon>
    </lineage>
</organism>
<feature type="region of interest" description="Disordered" evidence="4">
    <location>
        <begin position="185"/>
        <end position="209"/>
    </location>
</feature>
<feature type="compositionally biased region" description="Gly residues" evidence="4">
    <location>
        <begin position="892"/>
        <end position="903"/>
    </location>
</feature>
<protein>
    <recommendedName>
        <fullName evidence="6">IPT/TIG domain-containing protein</fullName>
    </recommendedName>
</protein>
<keyword evidence="5" id="KW-0472">Membrane</keyword>
<keyword evidence="5" id="KW-0812">Transmembrane</keyword>
<dbReference type="InterPro" id="IPR013783">
    <property type="entry name" value="Ig-like_fold"/>
</dbReference>
<dbReference type="PANTHER" id="PTHR24171:SF8">
    <property type="entry name" value="BRCA1-ASSOCIATED RING DOMAIN PROTEIN 1"/>
    <property type="match status" value="1"/>
</dbReference>
<accession>A0AAD9I9Y4</accession>
<dbReference type="InterPro" id="IPR057962">
    <property type="entry name" value="SPT23_MGA2_DBD"/>
</dbReference>
<dbReference type="GO" id="GO:0004842">
    <property type="term" value="F:ubiquitin-protein transferase activity"/>
    <property type="evidence" value="ECO:0007669"/>
    <property type="project" value="TreeGrafter"/>
</dbReference>
<dbReference type="SMART" id="SM00248">
    <property type="entry name" value="ANK"/>
    <property type="match status" value="2"/>
</dbReference>